<dbReference type="GO" id="GO:0009252">
    <property type="term" value="P:peptidoglycan biosynthetic process"/>
    <property type="evidence" value="ECO:0007669"/>
    <property type="project" value="UniProtKB-UniRule"/>
</dbReference>
<evidence type="ECO:0000313" key="19">
    <source>
        <dbReference type="Proteomes" id="UP000433788"/>
    </source>
</evidence>
<protein>
    <recommendedName>
        <fullName evidence="17">Probable peptidoglycan glycosyltransferase FtsW</fullName>
        <shortName evidence="17">PGT</shortName>
        <ecNumber evidence="17">2.4.99.28</ecNumber>
    </recommendedName>
    <alternativeName>
        <fullName evidence="17">Cell division protein FtsW</fullName>
    </alternativeName>
    <alternativeName>
        <fullName evidence="17">Cell wall polymerase</fullName>
    </alternativeName>
    <alternativeName>
        <fullName evidence="17">Peptidoglycan polymerase</fullName>
        <shortName evidence="17">PG polymerase</shortName>
    </alternativeName>
</protein>
<evidence type="ECO:0000256" key="7">
    <source>
        <dbReference type="ARBA" id="ARBA00022679"/>
    </source>
</evidence>
<feature type="transmembrane region" description="Helical" evidence="17">
    <location>
        <begin position="62"/>
        <end position="81"/>
    </location>
</feature>
<dbReference type="RefSeq" id="WP_153719714.1">
    <property type="nucleotide sequence ID" value="NZ_WJPP01000004.1"/>
</dbReference>
<comment type="function">
    <text evidence="17">Peptidoglycan polymerase that is essential for cell division.</text>
</comment>
<dbReference type="PROSITE" id="PS00428">
    <property type="entry name" value="FTSW_RODA_SPOVE"/>
    <property type="match status" value="1"/>
</dbReference>
<evidence type="ECO:0000256" key="6">
    <source>
        <dbReference type="ARBA" id="ARBA00022676"/>
    </source>
</evidence>
<dbReference type="GO" id="GO:0008360">
    <property type="term" value="P:regulation of cell shape"/>
    <property type="evidence" value="ECO:0007669"/>
    <property type="project" value="UniProtKB-KW"/>
</dbReference>
<feature type="transmembrane region" description="Helical" evidence="17">
    <location>
        <begin position="289"/>
        <end position="310"/>
    </location>
</feature>
<dbReference type="PANTHER" id="PTHR30474:SF2">
    <property type="entry name" value="PEPTIDOGLYCAN GLYCOSYLTRANSFERASE FTSW-RELATED"/>
    <property type="match status" value="1"/>
</dbReference>
<keyword evidence="14 17" id="KW-0961">Cell wall biogenesis/degradation</keyword>
<evidence type="ECO:0000256" key="1">
    <source>
        <dbReference type="ARBA" id="ARBA00004651"/>
    </source>
</evidence>
<evidence type="ECO:0000256" key="2">
    <source>
        <dbReference type="ARBA" id="ARBA00004752"/>
    </source>
</evidence>
<evidence type="ECO:0000256" key="15">
    <source>
        <dbReference type="ARBA" id="ARBA00038053"/>
    </source>
</evidence>
<evidence type="ECO:0000256" key="9">
    <source>
        <dbReference type="ARBA" id="ARBA00022960"/>
    </source>
</evidence>
<keyword evidence="5 17" id="KW-0132">Cell division</keyword>
<feature type="transmembrane region" description="Helical" evidence="17">
    <location>
        <begin position="155"/>
        <end position="174"/>
    </location>
</feature>
<dbReference type="GO" id="GO:0071555">
    <property type="term" value="P:cell wall organization"/>
    <property type="evidence" value="ECO:0007669"/>
    <property type="project" value="UniProtKB-KW"/>
</dbReference>
<keyword evidence="13 17" id="KW-0131">Cell cycle</keyword>
<keyword evidence="10 17" id="KW-0573">Peptidoglycan synthesis</keyword>
<keyword evidence="12 17" id="KW-0472">Membrane</keyword>
<reference evidence="18 19" key="1">
    <citation type="submission" date="2019-11" db="EMBL/GenBank/DDBJ databases">
        <authorList>
            <person name="Zhang X.Y."/>
        </authorList>
    </citation>
    <scope>NUCLEOTIDE SEQUENCE [LARGE SCALE GENOMIC DNA]</scope>
    <source>
        <strain evidence="18 19">C176</strain>
    </source>
</reference>
<feature type="transmembrane region" description="Helical" evidence="17">
    <location>
        <begin position="360"/>
        <end position="379"/>
    </location>
</feature>
<evidence type="ECO:0000256" key="17">
    <source>
        <dbReference type="HAMAP-Rule" id="MF_00913"/>
    </source>
</evidence>
<evidence type="ECO:0000256" key="8">
    <source>
        <dbReference type="ARBA" id="ARBA00022692"/>
    </source>
</evidence>
<comment type="caution">
    <text evidence="18">The sequence shown here is derived from an EMBL/GenBank/DDBJ whole genome shotgun (WGS) entry which is preliminary data.</text>
</comment>
<dbReference type="Pfam" id="PF01098">
    <property type="entry name" value="FTSW_RODA_SPOVE"/>
    <property type="match status" value="1"/>
</dbReference>
<dbReference type="GO" id="GO:0032153">
    <property type="term" value="C:cell division site"/>
    <property type="evidence" value="ECO:0007669"/>
    <property type="project" value="UniProtKB-UniRule"/>
</dbReference>
<comment type="catalytic activity">
    <reaction evidence="16 17">
        <text>[GlcNAc-(1-&gt;4)-Mur2Ac(oyl-L-Ala-gamma-D-Glu-L-Lys-D-Ala-D-Ala)](n)-di-trans,octa-cis-undecaprenyl diphosphate + beta-D-GlcNAc-(1-&gt;4)-Mur2Ac(oyl-L-Ala-gamma-D-Glu-L-Lys-D-Ala-D-Ala)-di-trans,octa-cis-undecaprenyl diphosphate = [GlcNAc-(1-&gt;4)-Mur2Ac(oyl-L-Ala-gamma-D-Glu-L-Lys-D-Ala-D-Ala)](n+1)-di-trans,octa-cis-undecaprenyl diphosphate + di-trans,octa-cis-undecaprenyl diphosphate + H(+)</text>
        <dbReference type="Rhea" id="RHEA:23708"/>
        <dbReference type="Rhea" id="RHEA-COMP:9602"/>
        <dbReference type="Rhea" id="RHEA-COMP:9603"/>
        <dbReference type="ChEBI" id="CHEBI:15378"/>
        <dbReference type="ChEBI" id="CHEBI:58405"/>
        <dbReference type="ChEBI" id="CHEBI:60033"/>
        <dbReference type="ChEBI" id="CHEBI:78435"/>
        <dbReference type="EC" id="2.4.99.28"/>
    </reaction>
</comment>
<keyword evidence="11 17" id="KW-1133">Transmembrane helix</keyword>
<keyword evidence="19" id="KW-1185">Reference proteome</keyword>
<dbReference type="InterPro" id="IPR001182">
    <property type="entry name" value="FtsW/RodA"/>
</dbReference>
<dbReference type="GO" id="GO:0005886">
    <property type="term" value="C:plasma membrane"/>
    <property type="evidence" value="ECO:0007669"/>
    <property type="project" value="UniProtKB-SubCell"/>
</dbReference>
<dbReference type="HAMAP" id="MF_00913">
    <property type="entry name" value="PGT_FtsW_proteobact"/>
    <property type="match status" value="1"/>
</dbReference>
<feature type="transmembrane region" description="Helical" evidence="17">
    <location>
        <begin position="123"/>
        <end position="143"/>
    </location>
</feature>
<keyword evidence="9 17" id="KW-0133">Cell shape</keyword>
<evidence type="ECO:0000256" key="12">
    <source>
        <dbReference type="ARBA" id="ARBA00023136"/>
    </source>
</evidence>
<evidence type="ECO:0000256" key="10">
    <source>
        <dbReference type="ARBA" id="ARBA00022984"/>
    </source>
</evidence>
<comment type="similarity">
    <text evidence="15 17">Belongs to the SEDS family. FtsW subfamily.</text>
</comment>
<keyword evidence="6 17" id="KW-0328">Glycosyltransferase</keyword>
<evidence type="ECO:0000256" key="3">
    <source>
        <dbReference type="ARBA" id="ARBA00022475"/>
    </source>
</evidence>
<evidence type="ECO:0000313" key="18">
    <source>
        <dbReference type="EMBL" id="MRH78671.1"/>
    </source>
</evidence>
<evidence type="ECO:0000256" key="13">
    <source>
        <dbReference type="ARBA" id="ARBA00023306"/>
    </source>
</evidence>
<dbReference type="InterPro" id="IPR018365">
    <property type="entry name" value="Cell_cycle_FtsW-rel_CS"/>
</dbReference>
<dbReference type="GO" id="GO:0008955">
    <property type="term" value="F:peptidoglycan glycosyltransferase activity"/>
    <property type="evidence" value="ECO:0007669"/>
    <property type="project" value="UniProtKB-UniRule"/>
</dbReference>
<dbReference type="AlphaFoldDB" id="A0A6N7QQH2"/>
<dbReference type="GO" id="GO:0015648">
    <property type="term" value="F:lipid-linked peptidoglycan transporter activity"/>
    <property type="evidence" value="ECO:0007669"/>
    <property type="project" value="TreeGrafter"/>
</dbReference>
<organism evidence="18 19">
    <name type="scientific">Spiribacter salilacus</name>
    <dbReference type="NCBI Taxonomy" id="2664894"/>
    <lineage>
        <taxon>Bacteria</taxon>
        <taxon>Pseudomonadati</taxon>
        <taxon>Pseudomonadota</taxon>
        <taxon>Gammaproteobacteria</taxon>
        <taxon>Chromatiales</taxon>
        <taxon>Ectothiorhodospiraceae</taxon>
        <taxon>Spiribacter</taxon>
    </lineage>
</organism>
<feature type="transmembrane region" description="Helical" evidence="17">
    <location>
        <begin position="180"/>
        <end position="197"/>
    </location>
</feature>
<comment type="pathway">
    <text evidence="2 17">Cell wall biogenesis; peptidoglycan biosynthesis.</text>
</comment>
<dbReference type="UniPathway" id="UPA00219"/>
<evidence type="ECO:0000256" key="4">
    <source>
        <dbReference type="ARBA" id="ARBA00022519"/>
    </source>
</evidence>
<dbReference type="GO" id="GO:0043093">
    <property type="term" value="P:FtsZ-dependent cytokinesis"/>
    <property type="evidence" value="ECO:0007669"/>
    <property type="project" value="UniProtKB-UniRule"/>
</dbReference>
<evidence type="ECO:0000256" key="16">
    <source>
        <dbReference type="ARBA" id="ARBA00049902"/>
    </source>
</evidence>
<sequence>MAEAMRYPRLEALLGRRTPFGADHDRLLILAIGLLLGIGIVMMGSASLAIGEEEANQATYFLVRQLLFLLPAGLALTAALLMPLDRLRQWAPVILLGSIFLLVLVLLPGVGREINGATRWLPVGIINLQVSEVARVGFIVYLAAHLVRQGEKGALSVGALVAPAVVITMAGVLLLAQPDFGALVVLAVTLGSMLFVAGVSLGVFLLLAIVVVALGSVLVVSAPYRLERLTAFRDPWADPFDTGFQLSQSLIAVGRGEWLGVGLGNSVQKLFYLPEAHTDFLFAVLAEEFGLLGMLVVIGLYAFLVVRICAIGSASFQAERPFGGLLAYGVAVSLGFQAFVNMGVNLGLLPTKGLTLPLMSYGGSSLVMTAAALGLVLRVDYERRVSQRAASTLSRRRSR</sequence>
<keyword evidence="7 17" id="KW-0808">Transferase</keyword>
<comment type="subcellular location">
    <subcellularLocation>
        <location evidence="17">Cell inner membrane</location>
        <topology evidence="17">Multi-pass membrane protein</topology>
    </subcellularLocation>
    <subcellularLocation>
        <location evidence="1">Cell membrane</location>
        <topology evidence="1">Multi-pass membrane protein</topology>
    </subcellularLocation>
    <text evidence="17">Localizes to the division septum.</text>
</comment>
<keyword evidence="3 17" id="KW-1003">Cell membrane</keyword>
<keyword evidence="4 17" id="KW-0997">Cell inner membrane</keyword>
<proteinExistence type="inferred from homology"/>
<dbReference type="Proteomes" id="UP000433788">
    <property type="component" value="Unassembled WGS sequence"/>
</dbReference>
<dbReference type="EMBL" id="WJPP01000004">
    <property type="protein sequence ID" value="MRH78671.1"/>
    <property type="molecule type" value="Genomic_DNA"/>
</dbReference>
<dbReference type="PANTHER" id="PTHR30474">
    <property type="entry name" value="CELL CYCLE PROTEIN"/>
    <property type="match status" value="1"/>
</dbReference>
<accession>A0A6N7QQH2</accession>
<evidence type="ECO:0000256" key="11">
    <source>
        <dbReference type="ARBA" id="ARBA00022989"/>
    </source>
</evidence>
<feature type="transmembrane region" description="Helical" evidence="17">
    <location>
        <begin position="204"/>
        <end position="224"/>
    </location>
</feature>
<feature type="transmembrane region" description="Helical" evidence="17">
    <location>
        <begin position="322"/>
        <end position="340"/>
    </location>
</feature>
<gene>
    <name evidence="17 18" type="primary">ftsW</name>
    <name evidence="18" type="ORF">GH984_08125</name>
</gene>
<feature type="transmembrane region" description="Helical" evidence="17">
    <location>
        <begin position="93"/>
        <end position="111"/>
    </location>
</feature>
<evidence type="ECO:0000256" key="5">
    <source>
        <dbReference type="ARBA" id="ARBA00022618"/>
    </source>
</evidence>
<evidence type="ECO:0000256" key="14">
    <source>
        <dbReference type="ARBA" id="ARBA00023316"/>
    </source>
</evidence>
<feature type="transmembrane region" description="Helical" evidence="17">
    <location>
        <begin position="27"/>
        <end position="50"/>
    </location>
</feature>
<keyword evidence="8 17" id="KW-0812">Transmembrane</keyword>
<dbReference type="InterPro" id="IPR013437">
    <property type="entry name" value="FtsW"/>
</dbReference>
<dbReference type="NCBIfam" id="TIGR02614">
    <property type="entry name" value="ftsW"/>
    <property type="match status" value="1"/>
</dbReference>
<dbReference type="EC" id="2.4.99.28" evidence="17"/>
<name>A0A6N7QQH2_9GAMM</name>